<dbReference type="Pfam" id="PF00512">
    <property type="entry name" value="HisKA"/>
    <property type="match status" value="1"/>
</dbReference>
<gene>
    <name evidence="19" type="ORF">OQ273_02645</name>
</gene>
<evidence type="ECO:0000259" key="18">
    <source>
        <dbReference type="PROSITE" id="PS50113"/>
    </source>
</evidence>
<dbReference type="InterPro" id="IPR003594">
    <property type="entry name" value="HATPase_dom"/>
</dbReference>
<dbReference type="Gene3D" id="3.30.450.20">
    <property type="entry name" value="PAS domain"/>
    <property type="match status" value="1"/>
</dbReference>
<evidence type="ECO:0000259" key="16">
    <source>
        <dbReference type="PROSITE" id="PS50110"/>
    </source>
</evidence>
<dbReference type="SUPFAM" id="SSF52172">
    <property type="entry name" value="CheY-like"/>
    <property type="match status" value="1"/>
</dbReference>
<dbReference type="Pfam" id="PF02518">
    <property type="entry name" value="HATPase_c"/>
    <property type="match status" value="1"/>
</dbReference>
<dbReference type="Pfam" id="PF00989">
    <property type="entry name" value="PAS"/>
    <property type="match status" value="1"/>
</dbReference>
<dbReference type="PROSITE" id="PS50112">
    <property type="entry name" value="PAS"/>
    <property type="match status" value="1"/>
</dbReference>
<evidence type="ECO:0000256" key="6">
    <source>
        <dbReference type="ARBA" id="ARBA00022679"/>
    </source>
</evidence>
<dbReference type="GO" id="GO:0005524">
    <property type="term" value="F:ATP binding"/>
    <property type="evidence" value="ECO:0007669"/>
    <property type="project" value="UniProtKB-KW"/>
</dbReference>
<dbReference type="InterPro" id="IPR011006">
    <property type="entry name" value="CheY-like_superfamily"/>
</dbReference>
<comment type="cofactor">
    <cofactor evidence="2">
        <name>heme</name>
        <dbReference type="ChEBI" id="CHEBI:30413"/>
    </cofactor>
</comment>
<dbReference type="InterPro" id="IPR013767">
    <property type="entry name" value="PAS_fold"/>
</dbReference>
<keyword evidence="5" id="KW-0479">Metal-binding</keyword>
<dbReference type="InterPro" id="IPR000014">
    <property type="entry name" value="PAS"/>
</dbReference>
<dbReference type="Gene3D" id="3.40.50.2300">
    <property type="match status" value="1"/>
</dbReference>
<dbReference type="InterPro" id="IPR004358">
    <property type="entry name" value="Sig_transdc_His_kin-like_C"/>
</dbReference>
<dbReference type="GO" id="GO:0006355">
    <property type="term" value="P:regulation of DNA-templated transcription"/>
    <property type="evidence" value="ECO:0007669"/>
    <property type="project" value="InterPro"/>
</dbReference>
<dbReference type="PANTHER" id="PTHR43065">
    <property type="entry name" value="SENSOR HISTIDINE KINASE"/>
    <property type="match status" value="1"/>
</dbReference>
<dbReference type="SMART" id="SM00388">
    <property type="entry name" value="HisKA"/>
    <property type="match status" value="1"/>
</dbReference>
<evidence type="ECO:0000256" key="3">
    <source>
        <dbReference type="ARBA" id="ARBA00012438"/>
    </source>
</evidence>
<protein>
    <recommendedName>
        <fullName evidence="13">Sensor protein FixL</fullName>
        <ecNumber evidence="3">2.7.13.3</ecNumber>
    </recommendedName>
</protein>
<evidence type="ECO:0000256" key="7">
    <source>
        <dbReference type="ARBA" id="ARBA00022741"/>
    </source>
</evidence>
<sequence length="513" mass="56700">MKTPHEQASITEALLEAAVDSIITIDSDGLIQSANRSTEQLFGYELKDLIGNNVSMLMPEQWAREHNDNIRRYIQTGEKHIIGKGREVIGRKMDGTSFPIHLAVGEYRNGDKVYFCGIIHDLTARKNTEQALERSQRLEAIGQLTGGIAHDFNNLLTIITGNLELLERKLQDSTNLELLKEASEAAELGANLTDLLLAFARRSVLRPKVMDVNALVENLFSMLRRTLGIHVEFDARLSKDLWPTLADPGQVETALLNLAVNARDAMPAGGSLFIETSNTVIDEHYSAREIGVEPGDYIRISVSDTGVGMTENVLEKAFEPFFTTKQSGRGTGLGLSTVYGFAKQSGGNVTIYSEEGFGTTVNLYLPRHDGVAEAEHTQDDIADQHSLEGRGELVLVVEDDPRVRKLTVQRLEILNYRTVSASDGQEALNILKNRKDIDVVFTDLVMPGRLSGYGVVDAARKMHPDIGILMTSGFAEDLLNADRLSNRSLSLLRKPYRQADLARVLRTVIEADD</sequence>
<evidence type="ECO:0000313" key="19">
    <source>
        <dbReference type="EMBL" id="MDA5397461.1"/>
    </source>
</evidence>
<dbReference type="SMART" id="SM00091">
    <property type="entry name" value="PAS"/>
    <property type="match status" value="1"/>
</dbReference>
<dbReference type="PROSITE" id="PS50110">
    <property type="entry name" value="RESPONSE_REGULATORY"/>
    <property type="match status" value="1"/>
</dbReference>
<keyword evidence="20" id="KW-1185">Reference proteome</keyword>
<reference evidence="19" key="1">
    <citation type="submission" date="2022-11" db="EMBL/GenBank/DDBJ databases">
        <title>Draft genome sequence of Hoeflea poritis E7-10 and Hoeflea prorocentri PM5-8, separated from scleractinian coral Porites lutea and marine dinoflagellate.</title>
        <authorList>
            <person name="Zhang G."/>
            <person name="Wei Q."/>
            <person name="Cai L."/>
        </authorList>
    </citation>
    <scope>NUCLEOTIDE SEQUENCE</scope>
    <source>
        <strain evidence="19">PM5-8</strain>
    </source>
</reference>
<dbReference type="AlphaFoldDB" id="A0A9X3UFB0"/>
<dbReference type="InterPro" id="IPR035965">
    <property type="entry name" value="PAS-like_dom_sf"/>
</dbReference>
<evidence type="ECO:0000256" key="1">
    <source>
        <dbReference type="ARBA" id="ARBA00000085"/>
    </source>
</evidence>
<dbReference type="SUPFAM" id="SSF55785">
    <property type="entry name" value="PYP-like sensor domain (PAS domain)"/>
    <property type="match status" value="1"/>
</dbReference>
<accession>A0A9X3UFB0</accession>
<dbReference type="InterPro" id="IPR036890">
    <property type="entry name" value="HATPase_C_sf"/>
</dbReference>
<dbReference type="Gene3D" id="3.30.565.10">
    <property type="entry name" value="Histidine kinase-like ATPase, C-terminal domain"/>
    <property type="match status" value="1"/>
</dbReference>
<keyword evidence="9" id="KW-0067">ATP-binding</keyword>
<evidence type="ECO:0000259" key="17">
    <source>
        <dbReference type="PROSITE" id="PS50112"/>
    </source>
</evidence>
<dbReference type="NCBIfam" id="TIGR00229">
    <property type="entry name" value="sensory_box"/>
    <property type="match status" value="1"/>
</dbReference>
<evidence type="ECO:0000256" key="5">
    <source>
        <dbReference type="ARBA" id="ARBA00022617"/>
    </source>
</evidence>
<dbReference type="RefSeq" id="WP_267988923.1">
    <property type="nucleotide sequence ID" value="NZ_JAPJZI010000001.1"/>
</dbReference>
<dbReference type="FunFam" id="3.30.450.20:FF:000060">
    <property type="entry name" value="Sensor protein FixL"/>
    <property type="match status" value="1"/>
</dbReference>
<dbReference type="InterPro" id="IPR036097">
    <property type="entry name" value="HisK_dim/P_sf"/>
</dbReference>
<evidence type="ECO:0000256" key="9">
    <source>
        <dbReference type="ARBA" id="ARBA00022840"/>
    </source>
</evidence>
<keyword evidence="8" id="KW-0418">Kinase</keyword>
<keyword evidence="7" id="KW-0547">Nucleotide-binding</keyword>
<evidence type="ECO:0000256" key="11">
    <source>
        <dbReference type="ARBA" id="ARBA00023012"/>
    </source>
</evidence>
<feature type="domain" description="PAS" evidence="17">
    <location>
        <begin position="7"/>
        <end position="77"/>
    </location>
</feature>
<keyword evidence="10" id="KW-0408">Iron</keyword>
<dbReference type="SMART" id="SM00387">
    <property type="entry name" value="HATPase_c"/>
    <property type="match status" value="1"/>
</dbReference>
<dbReference type="InterPro" id="IPR001789">
    <property type="entry name" value="Sig_transdc_resp-reg_receiver"/>
</dbReference>
<comment type="caution">
    <text evidence="19">The sequence shown here is derived from an EMBL/GenBank/DDBJ whole genome shotgun (WGS) entry which is preliminary data.</text>
</comment>
<dbReference type="EMBL" id="JAPJZI010000001">
    <property type="protein sequence ID" value="MDA5397461.1"/>
    <property type="molecule type" value="Genomic_DNA"/>
</dbReference>
<evidence type="ECO:0000256" key="10">
    <source>
        <dbReference type="ARBA" id="ARBA00023004"/>
    </source>
</evidence>
<dbReference type="SUPFAM" id="SSF47384">
    <property type="entry name" value="Homodimeric domain of signal transducing histidine kinase"/>
    <property type="match status" value="1"/>
</dbReference>
<dbReference type="CDD" id="cd00082">
    <property type="entry name" value="HisKA"/>
    <property type="match status" value="1"/>
</dbReference>
<dbReference type="PRINTS" id="PR00344">
    <property type="entry name" value="BCTRLSENSOR"/>
</dbReference>
<dbReference type="Gene3D" id="1.10.287.130">
    <property type="match status" value="1"/>
</dbReference>
<keyword evidence="5" id="KW-0349">Heme</keyword>
<feature type="domain" description="Response regulatory" evidence="16">
    <location>
        <begin position="393"/>
        <end position="509"/>
    </location>
</feature>
<feature type="modified residue" description="4-aspartylphosphate" evidence="14">
    <location>
        <position position="443"/>
    </location>
</feature>
<dbReference type="Proteomes" id="UP001151234">
    <property type="component" value="Unassembled WGS sequence"/>
</dbReference>
<dbReference type="PANTHER" id="PTHR43065:SF49">
    <property type="entry name" value="HISTIDINE KINASE"/>
    <property type="match status" value="1"/>
</dbReference>
<keyword evidence="11" id="KW-0902">Two-component regulatory system</keyword>
<dbReference type="SMART" id="SM00448">
    <property type="entry name" value="REC"/>
    <property type="match status" value="1"/>
</dbReference>
<keyword evidence="6" id="KW-0808">Transferase</keyword>
<evidence type="ECO:0000313" key="20">
    <source>
        <dbReference type="Proteomes" id="UP001151234"/>
    </source>
</evidence>
<evidence type="ECO:0000259" key="15">
    <source>
        <dbReference type="PROSITE" id="PS50109"/>
    </source>
</evidence>
<dbReference type="InterPro" id="IPR005467">
    <property type="entry name" value="His_kinase_dom"/>
</dbReference>
<dbReference type="GO" id="GO:0000155">
    <property type="term" value="F:phosphorelay sensor kinase activity"/>
    <property type="evidence" value="ECO:0007669"/>
    <property type="project" value="InterPro"/>
</dbReference>
<comment type="function">
    <text evidence="12">Putative oxygen sensor; modulates the activity of FixJ, a transcriptional activator of nitrogen fixation fixK gene. FixL probably acts as a kinase that phosphorylates FixJ.</text>
</comment>
<dbReference type="PROSITE" id="PS50113">
    <property type="entry name" value="PAC"/>
    <property type="match status" value="1"/>
</dbReference>
<evidence type="ECO:0000256" key="14">
    <source>
        <dbReference type="PROSITE-ProRule" id="PRU00169"/>
    </source>
</evidence>
<evidence type="ECO:0000256" key="2">
    <source>
        <dbReference type="ARBA" id="ARBA00001971"/>
    </source>
</evidence>
<evidence type="ECO:0000256" key="13">
    <source>
        <dbReference type="ARBA" id="ARBA00070616"/>
    </source>
</evidence>
<proteinExistence type="predicted"/>
<dbReference type="EC" id="2.7.13.3" evidence="3"/>
<evidence type="ECO:0000256" key="12">
    <source>
        <dbReference type="ARBA" id="ARBA00059827"/>
    </source>
</evidence>
<dbReference type="Pfam" id="PF00072">
    <property type="entry name" value="Response_reg"/>
    <property type="match status" value="1"/>
</dbReference>
<feature type="domain" description="Histidine kinase" evidence="15">
    <location>
        <begin position="147"/>
        <end position="369"/>
    </location>
</feature>
<dbReference type="InterPro" id="IPR003661">
    <property type="entry name" value="HisK_dim/P_dom"/>
</dbReference>
<name>A0A9X3UFB0_9HYPH</name>
<evidence type="ECO:0000256" key="8">
    <source>
        <dbReference type="ARBA" id="ARBA00022777"/>
    </source>
</evidence>
<dbReference type="PROSITE" id="PS50109">
    <property type="entry name" value="HIS_KIN"/>
    <property type="match status" value="1"/>
</dbReference>
<comment type="catalytic activity">
    <reaction evidence="1">
        <text>ATP + protein L-histidine = ADP + protein N-phospho-L-histidine.</text>
        <dbReference type="EC" id="2.7.13.3"/>
    </reaction>
</comment>
<dbReference type="SUPFAM" id="SSF55874">
    <property type="entry name" value="ATPase domain of HSP90 chaperone/DNA topoisomerase II/histidine kinase"/>
    <property type="match status" value="1"/>
</dbReference>
<dbReference type="InterPro" id="IPR000700">
    <property type="entry name" value="PAS-assoc_C"/>
</dbReference>
<evidence type="ECO:0000256" key="4">
    <source>
        <dbReference type="ARBA" id="ARBA00022553"/>
    </source>
</evidence>
<keyword evidence="4 14" id="KW-0597">Phosphoprotein</keyword>
<dbReference type="CDD" id="cd00130">
    <property type="entry name" value="PAS"/>
    <property type="match status" value="1"/>
</dbReference>
<feature type="domain" description="PAC" evidence="18">
    <location>
        <begin position="84"/>
        <end position="134"/>
    </location>
</feature>
<organism evidence="19 20">
    <name type="scientific">Hoeflea prorocentri</name>
    <dbReference type="NCBI Taxonomy" id="1922333"/>
    <lineage>
        <taxon>Bacteria</taxon>
        <taxon>Pseudomonadati</taxon>
        <taxon>Pseudomonadota</taxon>
        <taxon>Alphaproteobacteria</taxon>
        <taxon>Hyphomicrobiales</taxon>
        <taxon>Rhizobiaceae</taxon>
        <taxon>Hoeflea</taxon>
    </lineage>
</organism>